<dbReference type="Proteomes" id="UP000187012">
    <property type="component" value="Unassembled WGS sequence"/>
</dbReference>
<dbReference type="EMBL" id="CYGX02000022">
    <property type="protein sequence ID" value="SIT39719.1"/>
    <property type="molecule type" value="Genomic_DNA"/>
</dbReference>
<evidence type="ECO:0000313" key="2">
    <source>
        <dbReference type="Proteomes" id="UP000187012"/>
    </source>
</evidence>
<dbReference type="STRING" id="1247936.BN2475_220046"/>
<organism evidence="1 2">
    <name type="scientific">Paraburkholderia ribeironis</name>
    <dbReference type="NCBI Taxonomy" id="1247936"/>
    <lineage>
        <taxon>Bacteria</taxon>
        <taxon>Pseudomonadati</taxon>
        <taxon>Pseudomonadota</taxon>
        <taxon>Betaproteobacteria</taxon>
        <taxon>Burkholderiales</taxon>
        <taxon>Burkholderiaceae</taxon>
        <taxon>Paraburkholderia</taxon>
    </lineage>
</organism>
<reference evidence="1 2" key="1">
    <citation type="submission" date="2016-12" db="EMBL/GenBank/DDBJ databases">
        <authorList>
            <person name="Song W.-J."/>
            <person name="Kurnit D.M."/>
        </authorList>
    </citation>
    <scope>NUCLEOTIDE SEQUENCE [LARGE SCALE GENOMIC DNA]</scope>
    <source>
        <strain evidence="1 2">STM7296</strain>
    </source>
</reference>
<protein>
    <submittedName>
        <fullName evidence="1">Uncharacterized protein</fullName>
    </submittedName>
</protein>
<evidence type="ECO:0000313" key="1">
    <source>
        <dbReference type="EMBL" id="SIT39719.1"/>
    </source>
</evidence>
<keyword evidence="2" id="KW-1185">Reference proteome</keyword>
<name>A0A1N7RXD9_9BURK</name>
<accession>A0A1N7RXD9</accession>
<sequence>MDWEFTANPRGIPVCPCMAHGALPAGAPPCHSNARRATRYFPVYCARATRLYWNGLSLTTARRVGVLHCETEPLHDKCCPAS</sequence>
<gene>
    <name evidence="1" type="ORF">BN2475_220046</name>
</gene>
<proteinExistence type="predicted"/>
<dbReference type="AlphaFoldDB" id="A0A1N7RXD9"/>